<name>A0A0K8P041_PISS1</name>
<dbReference type="RefSeq" id="WP_054019937.1">
    <property type="nucleotide sequence ID" value="NZ_BBYR01000030.1"/>
</dbReference>
<keyword evidence="2" id="KW-0436">Ligase</keyword>
<dbReference type="GO" id="GO:0008763">
    <property type="term" value="F:UDP-N-acetylmuramate-L-alanine ligase activity"/>
    <property type="evidence" value="ECO:0007669"/>
    <property type="project" value="UniProtKB-EC"/>
</dbReference>
<reference evidence="2 3" key="2">
    <citation type="journal article" date="2016" name="Science">
        <title>A bacterium that degrades and assimilates poly(ethylene terephthalate).</title>
        <authorList>
            <person name="Yoshida S."/>
            <person name="Hiraga K."/>
            <person name="Takehana T."/>
            <person name="Taniguchi I."/>
            <person name="Yamaji H."/>
            <person name="Maeda Y."/>
            <person name="Toyohara K."/>
            <person name="Miyamoto K."/>
            <person name="Kimura Y."/>
            <person name="Oda K."/>
        </authorList>
    </citation>
    <scope>NUCLEOTIDE SEQUENCE [LARGE SCALE GENOMIC DNA]</scope>
    <source>
        <strain evidence="3">NBRC 110686 / TISTR 2288 / 201-F6</strain>
    </source>
</reference>
<evidence type="ECO:0000313" key="2">
    <source>
        <dbReference type="EMBL" id="GAP35904.1"/>
    </source>
</evidence>
<dbReference type="STRING" id="1547922.ISF6_1744"/>
<feature type="signal peptide" evidence="1">
    <location>
        <begin position="1"/>
        <end position="22"/>
    </location>
</feature>
<sequence length="137" mass="14396">MTTTRRPALTALLLAGVAVASAAAAVLMTWSAPAPMTVVELPRVEITGRVTPQVIELPRVVVTNRVAPQVVELPRVLVTNRVPATEAHEAPVATAAAPVVIELPRVVVTGRPQLAVAEAEAETRWTARTERSADDGA</sequence>
<dbReference type="EMBL" id="BBYR01000030">
    <property type="protein sequence ID" value="GAP35904.1"/>
    <property type="molecule type" value="Genomic_DNA"/>
</dbReference>
<keyword evidence="3" id="KW-1185">Reference proteome</keyword>
<organism evidence="2 3">
    <name type="scientific">Piscinibacter sakaiensis</name>
    <name type="common">Ideonella sakaiensis</name>
    <dbReference type="NCBI Taxonomy" id="1547922"/>
    <lineage>
        <taxon>Bacteria</taxon>
        <taxon>Pseudomonadati</taxon>
        <taxon>Pseudomonadota</taxon>
        <taxon>Betaproteobacteria</taxon>
        <taxon>Burkholderiales</taxon>
        <taxon>Sphaerotilaceae</taxon>
        <taxon>Piscinibacter</taxon>
    </lineage>
</organism>
<evidence type="ECO:0000256" key="1">
    <source>
        <dbReference type="SAM" id="SignalP"/>
    </source>
</evidence>
<accession>A0A0K8P041</accession>
<keyword evidence="1" id="KW-0732">Signal</keyword>
<evidence type="ECO:0000313" key="3">
    <source>
        <dbReference type="Proteomes" id="UP000037660"/>
    </source>
</evidence>
<dbReference type="PROSITE" id="PS51318">
    <property type="entry name" value="TAT"/>
    <property type="match status" value="1"/>
</dbReference>
<dbReference type="AlphaFoldDB" id="A0A0K8P041"/>
<dbReference type="InterPro" id="IPR006311">
    <property type="entry name" value="TAT_signal"/>
</dbReference>
<comment type="caution">
    <text evidence="2">The sequence shown here is derived from an EMBL/GenBank/DDBJ whole genome shotgun (WGS) entry which is preliminary data.</text>
</comment>
<protein>
    <submittedName>
        <fullName evidence="2">UDP-N-acetylmuramate--alanine ligase</fullName>
        <ecNumber evidence="2">6.3.2.8</ecNumber>
    </submittedName>
</protein>
<feature type="chain" id="PRO_5005513587" evidence="1">
    <location>
        <begin position="23"/>
        <end position="137"/>
    </location>
</feature>
<dbReference type="EC" id="6.3.2.8" evidence="2"/>
<reference evidence="3" key="1">
    <citation type="submission" date="2015-07" db="EMBL/GenBank/DDBJ databases">
        <title>Discovery of a poly(ethylene terephthalate assimilation.</title>
        <authorList>
            <person name="Yoshida S."/>
            <person name="Hiraga K."/>
            <person name="Takehana T."/>
            <person name="Taniguchi I."/>
            <person name="Yamaji H."/>
            <person name="Maeda Y."/>
            <person name="Toyohara K."/>
            <person name="Miyamoto K."/>
            <person name="Kimura Y."/>
            <person name="Oda K."/>
        </authorList>
    </citation>
    <scope>NUCLEOTIDE SEQUENCE [LARGE SCALE GENOMIC DNA]</scope>
    <source>
        <strain evidence="3">NBRC 110686 / TISTR 2288 / 201-F6</strain>
    </source>
</reference>
<proteinExistence type="predicted"/>
<gene>
    <name evidence="2" type="ORF">ISF6_1744</name>
</gene>
<dbReference type="Proteomes" id="UP000037660">
    <property type="component" value="Unassembled WGS sequence"/>
</dbReference>